<comment type="caution">
    <text evidence="2">The sequence shown here is derived from an EMBL/GenBank/DDBJ whole genome shotgun (WGS) entry which is preliminary data.</text>
</comment>
<name>A0A7J0FA77_9ERIC</name>
<dbReference type="EMBL" id="BJWL01000010">
    <property type="protein sequence ID" value="GFY95612.1"/>
    <property type="molecule type" value="Genomic_DNA"/>
</dbReference>
<evidence type="ECO:0000256" key="1">
    <source>
        <dbReference type="SAM" id="MobiDB-lite"/>
    </source>
</evidence>
<feature type="compositionally biased region" description="Basic and acidic residues" evidence="1">
    <location>
        <begin position="92"/>
        <end position="114"/>
    </location>
</feature>
<organism evidence="2 3">
    <name type="scientific">Actinidia rufa</name>
    <dbReference type="NCBI Taxonomy" id="165716"/>
    <lineage>
        <taxon>Eukaryota</taxon>
        <taxon>Viridiplantae</taxon>
        <taxon>Streptophyta</taxon>
        <taxon>Embryophyta</taxon>
        <taxon>Tracheophyta</taxon>
        <taxon>Spermatophyta</taxon>
        <taxon>Magnoliopsida</taxon>
        <taxon>eudicotyledons</taxon>
        <taxon>Gunneridae</taxon>
        <taxon>Pentapetalae</taxon>
        <taxon>asterids</taxon>
        <taxon>Ericales</taxon>
        <taxon>Actinidiaceae</taxon>
        <taxon>Actinidia</taxon>
    </lineage>
</organism>
<sequence length="254" mass="29388">MHLRSRLFPKKSTSNPLDNRARPTTNTSQALDLEGIHREMHGIAEQIRIMNEINAHLCWSGTFSKEPQHQSASLHSRCKRSPSISESQSSSRTKDMTGEETRMRMRSPPRDDRVHKRRGKSIMQKLKDLDAWIDVINTGVNASVTVDTLIRQTELPFIERLMKVKVVLKMEDPSDKMVIVAMMKDLRPGPPFDSLSKSIPEILLALQCKIDKYIASEELKESKRKRRGKDDHKRKESDTRRMDYRGELKIKRSK</sequence>
<evidence type="ECO:0000313" key="3">
    <source>
        <dbReference type="Proteomes" id="UP000585474"/>
    </source>
</evidence>
<gene>
    <name evidence="2" type="ORF">Acr_10g0009970</name>
</gene>
<dbReference type="AlphaFoldDB" id="A0A7J0FA77"/>
<reference evidence="2 3" key="1">
    <citation type="submission" date="2019-07" db="EMBL/GenBank/DDBJ databases">
        <title>De Novo Assembly of kiwifruit Actinidia rufa.</title>
        <authorList>
            <person name="Sugita-Konishi S."/>
            <person name="Sato K."/>
            <person name="Mori E."/>
            <person name="Abe Y."/>
            <person name="Kisaki G."/>
            <person name="Hamano K."/>
            <person name="Suezawa K."/>
            <person name="Otani M."/>
            <person name="Fukuda T."/>
            <person name="Manabe T."/>
            <person name="Gomi K."/>
            <person name="Tabuchi M."/>
            <person name="Akimitsu K."/>
            <person name="Kataoka I."/>
        </authorList>
    </citation>
    <scope>NUCLEOTIDE SEQUENCE [LARGE SCALE GENOMIC DNA]</scope>
    <source>
        <strain evidence="3">cv. Fuchu</strain>
    </source>
</reference>
<feature type="region of interest" description="Disordered" evidence="1">
    <location>
        <begin position="1"/>
        <end position="33"/>
    </location>
</feature>
<protein>
    <submittedName>
        <fullName evidence="2">Uncharacterized protein</fullName>
    </submittedName>
</protein>
<keyword evidence="3" id="KW-1185">Reference proteome</keyword>
<feature type="region of interest" description="Disordered" evidence="1">
    <location>
        <begin position="70"/>
        <end position="119"/>
    </location>
</feature>
<feature type="compositionally biased region" description="Basic and acidic residues" evidence="1">
    <location>
        <begin position="228"/>
        <end position="254"/>
    </location>
</feature>
<dbReference type="Proteomes" id="UP000585474">
    <property type="component" value="Unassembled WGS sequence"/>
</dbReference>
<feature type="compositionally biased region" description="Low complexity" evidence="1">
    <location>
        <begin position="81"/>
        <end position="91"/>
    </location>
</feature>
<feature type="region of interest" description="Disordered" evidence="1">
    <location>
        <begin position="220"/>
        <end position="254"/>
    </location>
</feature>
<proteinExistence type="predicted"/>
<dbReference type="OrthoDB" id="1752139at2759"/>
<accession>A0A7J0FA77</accession>
<feature type="compositionally biased region" description="Polar residues" evidence="1">
    <location>
        <begin position="11"/>
        <end position="30"/>
    </location>
</feature>
<evidence type="ECO:0000313" key="2">
    <source>
        <dbReference type="EMBL" id="GFY95612.1"/>
    </source>
</evidence>